<dbReference type="Pfam" id="PF03471">
    <property type="entry name" value="CorC_HlyC"/>
    <property type="match status" value="1"/>
</dbReference>
<dbReference type="InterPro" id="IPR019862">
    <property type="entry name" value="Motility-assoc_prot_GldE"/>
</dbReference>
<dbReference type="Pfam" id="PF00571">
    <property type="entry name" value="CBS"/>
    <property type="match status" value="2"/>
</dbReference>
<keyword evidence="3" id="KW-1003">Cell membrane</keyword>
<dbReference type="InterPro" id="IPR005170">
    <property type="entry name" value="Transptr-assoc_dom"/>
</dbReference>
<feature type="transmembrane region" description="Helical" evidence="10">
    <location>
        <begin position="80"/>
        <end position="103"/>
    </location>
</feature>
<dbReference type="CDD" id="cd04590">
    <property type="entry name" value="CBS_pair_CorC_HlyC_assoc"/>
    <property type="match status" value="1"/>
</dbReference>
<dbReference type="EMBL" id="FRBL01000007">
    <property type="protein sequence ID" value="SHM32177.1"/>
    <property type="molecule type" value="Genomic_DNA"/>
</dbReference>
<dbReference type="SUPFAM" id="SSF56176">
    <property type="entry name" value="FAD-binding/transporter-associated domain-like"/>
    <property type="match status" value="1"/>
</dbReference>
<dbReference type="InterPro" id="IPR016169">
    <property type="entry name" value="FAD-bd_PCMH_sub2"/>
</dbReference>
<dbReference type="SUPFAM" id="SSF54631">
    <property type="entry name" value="CBS-domain pair"/>
    <property type="match status" value="1"/>
</dbReference>
<dbReference type="PANTHER" id="PTHR22777:SF32">
    <property type="entry name" value="UPF0053 INNER MEMBRANE PROTEIN YFJD"/>
    <property type="match status" value="1"/>
</dbReference>
<evidence type="ECO:0000256" key="8">
    <source>
        <dbReference type="ARBA" id="ARBA00023136"/>
    </source>
</evidence>
<evidence type="ECO:0000313" key="12">
    <source>
        <dbReference type="EMBL" id="SHM32177.1"/>
    </source>
</evidence>
<comment type="similarity">
    <text evidence="2">Belongs to the UPF0053 family.</text>
</comment>
<dbReference type="InterPro" id="IPR046342">
    <property type="entry name" value="CBS_dom_sf"/>
</dbReference>
<keyword evidence="13" id="KW-1185">Reference proteome</keyword>
<dbReference type="STRING" id="1419482.SAMN05444266_107385"/>
<evidence type="ECO:0000256" key="1">
    <source>
        <dbReference type="ARBA" id="ARBA00004651"/>
    </source>
</evidence>
<dbReference type="AlphaFoldDB" id="A0A1M7HVN6"/>
<dbReference type="GO" id="GO:0050660">
    <property type="term" value="F:flavin adenine dinucleotide binding"/>
    <property type="evidence" value="ECO:0007669"/>
    <property type="project" value="InterPro"/>
</dbReference>
<dbReference type="InterPro" id="IPR044751">
    <property type="entry name" value="Ion_transp-like_CBS"/>
</dbReference>
<reference evidence="12 13" key="1">
    <citation type="submission" date="2016-11" db="EMBL/GenBank/DDBJ databases">
        <authorList>
            <person name="Jaros S."/>
            <person name="Januszkiewicz K."/>
            <person name="Wedrychowicz H."/>
        </authorList>
    </citation>
    <scope>NUCLEOTIDE SEQUENCE [LARGE SCALE GENOMIC DNA]</scope>
    <source>
        <strain evidence="12 13">DSM 27406</strain>
    </source>
</reference>
<sequence length="447" mass="50400">MDITPASNISYFLQTNSVIATPNVVVFSLVIFVLLLLTFIVAGAEVAFFSLNYKDLNVLKTRQNASGKLITKMLEKPKSLLASLQIAGVVLAIAFILTTNFLITQMEDLQTLPVVSYVVRISIIAFILLFFGQILPRVWAAQNNIRFATYFAWFVSIVHATLEPVSDFFVSMSGSIEDKFFHRGTGPVNYQEIDQAIEMSVDPTASQEEKNILKGILKFGNITVKQIMRGRLDVNGIQYDQSFSDVVARVADLHYSRLPVYKGNLDNIVGVIHTKDLLPHLDKDNTFDWHEVMRQPFFVHGHKLIEDLLSEFQSRRMHFAVVVDEFGGTSGIVTLEDIMEEVIGDIKDEFDEEEFNFTKVDNFTYVFEGKTMLNDLCRIINIPADTFETVKGESDSLGGLILELSGKFPDENSVISYSNFDFTVLEVNKMRIQKVQVTIRPDAAEQA</sequence>
<dbReference type="PANTHER" id="PTHR22777">
    <property type="entry name" value="HEMOLYSIN-RELATED"/>
    <property type="match status" value="1"/>
</dbReference>
<evidence type="ECO:0000256" key="6">
    <source>
        <dbReference type="ARBA" id="ARBA00022989"/>
    </source>
</evidence>
<keyword evidence="5" id="KW-0677">Repeat</keyword>
<dbReference type="PROSITE" id="PS51371">
    <property type="entry name" value="CBS"/>
    <property type="match status" value="2"/>
</dbReference>
<dbReference type="OrthoDB" id="9798188at2"/>
<protein>
    <submittedName>
        <fullName evidence="12">Protein involved in gliding motility GldE</fullName>
    </submittedName>
</protein>
<dbReference type="InterPro" id="IPR036318">
    <property type="entry name" value="FAD-bd_PCMH-like_sf"/>
</dbReference>
<dbReference type="NCBIfam" id="TIGR03520">
    <property type="entry name" value="GldE"/>
    <property type="match status" value="1"/>
</dbReference>
<accession>A0A1M7HVN6</accession>
<feature type="transmembrane region" description="Helical" evidence="10">
    <location>
        <begin position="115"/>
        <end position="135"/>
    </location>
</feature>
<evidence type="ECO:0000256" key="4">
    <source>
        <dbReference type="ARBA" id="ARBA00022692"/>
    </source>
</evidence>
<dbReference type="Gene3D" id="3.30.465.10">
    <property type="match status" value="1"/>
</dbReference>
<dbReference type="GO" id="GO:0005886">
    <property type="term" value="C:plasma membrane"/>
    <property type="evidence" value="ECO:0007669"/>
    <property type="project" value="UniProtKB-SubCell"/>
</dbReference>
<evidence type="ECO:0000256" key="7">
    <source>
        <dbReference type="ARBA" id="ARBA00023122"/>
    </source>
</evidence>
<comment type="subcellular location">
    <subcellularLocation>
        <location evidence="1">Cell membrane</location>
        <topology evidence="1">Multi-pass membrane protein</topology>
    </subcellularLocation>
</comment>
<proteinExistence type="inferred from homology"/>
<evidence type="ECO:0000256" key="3">
    <source>
        <dbReference type="ARBA" id="ARBA00022475"/>
    </source>
</evidence>
<dbReference type="InterPro" id="IPR000644">
    <property type="entry name" value="CBS_dom"/>
</dbReference>
<keyword evidence="7 9" id="KW-0129">CBS domain</keyword>
<keyword evidence="8 10" id="KW-0472">Membrane</keyword>
<evidence type="ECO:0000259" key="11">
    <source>
        <dbReference type="PROSITE" id="PS51371"/>
    </source>
</evidence>
<dbReference type="InterPro" id="IPR002550">
    <property type="entry name" value="CNNM"/>
</dbReference>
<dbReference type="Gene3D" id="3.10.580.10">
    <property type="entry name" value="CBS-domain"/>
    <property type="match status" value="1"/>
</dbReference>
<gene>
    <name evidence="12" type="ORF">SAMN05444266_107385</name>
</gene>
<feature type="transmembrane region" description="Helical" evidence="10">
    <location>
        <begin position="24"/>
        <end position="53"/>
    </location>
</feature>
<evidence type="ECO:0000256" key="9">
    <source>
        <dbReference type="PROSITE-ProRule" id="PRU00703"/>
    </source>
</evidence>
<evidence type="ECO:0000256" key="2">
    <source>
        <dbReference type="ARBA" id="ARBA00006337"/>
    </source>
</evidence>
<dbReference type="RefSeq" id="WP_143160015.1">
    <property type="nucleotide sequence ID" value="NZ_FRBL01000007.1"/>
</dbReference>
<feature type="domain" description="CBS" evidence="11">
    <location>
        <begin position="292"/>
        <end position="349"/>
    </location>
</feature>
<evidence type="ECO:0000256" key="5">
    <source>
        <dbReference type="ARBA" id="ARBA00022737"/>
    </source>
</evidence>
<dbReference type="FunFam" id="3.10.580.10:FF:000002">
    <property type="entry name" value="Magnesium/cobalt efflux protein CorC"/>
    <property type="match status" value="1"/>
</dbReference>
<keyword evidence="4 10" id="KW-0812">Transmembrane</keyword>
<keyword evidence="6 10" id="KW-1133">Transmembrane helix</keyword>
<dbReference type="Pfam" id="PF01595">
    <property type="entry name" value="CNNM"/>
    <property type="match status" value="1"/>
</dbReference>
<dbReference type="Proteomes" id="UP000184420">
    <property type="component" value="Unassembled WGS sequence"/>
</dbReference>
<feature type="domain" description="CBS" evidence="11">
    <location>
        <begin position="228"/>
        <end position="287"/>
    </location>
</feature>
<evidence type="ECO:0000256" key="10">
    <source>
        <dbReference type="SAM" id="Phobius"/>
    </source>
</evidence>
<organism evidence="12 13">
    <name type="scientific">Chitinophaga jiangningensis</name>
    <dbReference type="NCBI Taxonomy" id="1419482"/>
    <lineage>
        <taxon>Bacteria</taxon>
        <taxon>Pseudomonadati</taxon>
        <taxon>Bacteroidota</taxon>
        <taxon>Chitinophagia</taxon>
        <taxon>Chitinophagales</taxon>
        <taxon>Chitinophagaceae</taxon>
        <taxon>Chitinophaga</taxon>
    </lineage>
</organism>
<dbReference type="SMART" id="SM01091">
    <property type="entry name" value="CorC_HlyC"/>
    <property type="match status" value="1"/>
</dbReference>
<evidence type="ECO:0000313" key="13">
    <source>
        <dbReference type="Proteomes" id="UP000184420"/>
    </source>
</evidence>
<name>A0A1M7HVN6_9BACT</name>